<evidence type="ECO:0000259" key="2">
    <source>
        <dbReference type="PROSITE" id="PS50828"/>
    </source>
</evidence>
<dbReference type="OrthoDB" id="9808881at2"/>
<dbReference type="InterPro" id="IPR002625">
    <property type="entry name" value="Smr_dom"/>
</dbReference>
<sequence>MHNPFKSLDKDPSLRSRLKKKPSRGKAAPSNAASRDDKARDHTSEEDLFLHAFSDVQPLTKGGRDIAEKPRPREVVPPEPPSFARLLEENIEFDMEYTHEFITGQVRGLDAKIFRKLKNGEFSMQGHLDLHGMNTDQAKIAVIDFLRRSYMEGKRCVLLIPGRGRNSPMGQGVLRQELTNWLTQAPLKRIILAFTTALPKHGGSGAVYLLLRQVRKDQGKIAWENIFTDLDG</sequence>
<dbReference type="GO" id="GO:0004519">
    <property type="term" value="F:endonuclease activity"/>
    <property type="evidence" value="ECO:0007669"/>
    <property type="project" value="UniProtKB-KW"/>
</dbReference>
<dbReference type="AlphaFoldDB" id="A0A1I3X732"/>
<name>A0A1I3X732_9BACT</name>
<keyword evidence="3" id="KW-0378">Hydrolase</keyword>
<feature type="compositionally biased region" description="Basic and acidic residues" evidence="1">
    <location>
        <begin position="62"/>
        <end position="76"/>
    </location>
</feature>
<protein>
    <submittedName>
        <fullName evidence="3">DNA-nicking endonuclease, Smr domain</fullName>
    </submittedName>
</protein>
<dbReference type="PANTHER" id="PTHR35562:SF2">
    <property type="entry name" value="DNA ENDONUCLEASE SMRA-RELATED"/>
    <property type="match status" value="1"/>
</dbReference>
<evidence type="ECO:0000313" key="4">
    <source>
        <dbReference type="Proteomes" id="UP000198635"/>
    </source>
</evidence>
<dbReference type="PANTHER" id="PTHR35562">
    <property type="entry name" value="DNA ENDONUCLEASE SMRA-RELATED"/>
    <property type="match status" value="1"/>
</dbReference>
<gene>
    <name evidence="3" type="ORF">SAMN04488082_11552</name>
</gene>
<dbReference type="Gene3D" id="3.30.1370.110">
    <property type="match status" value="1"/>
</dbReference>
<dbReference type="PROSITE" id="PS50828">
    <property type="entry name" value="SMR"/>
    <property type="match status" value="1"/>
</dbReference>
<feature type="region of interest" description="Disordered" evidence="1">
    <location>
        <begin position="1"/>
        <end position="81"/>
    </location>
</feature>
<organism evidence="3 4">
    <name type="scientific">Desulfomicrobium apsheronum</name>
    <dbReference type="NCBI Taxonomy" id="52560"/>
    <lineage>
        <taxon>Bacteria</taxon>
        <taxon>Pseudomonadati</taxon>
        <taxon>Thermodesulfobacteriota</taxon>
        <taxon>Desulfovibrionia</taxon>
        <taxon>Desulfovibrionales</taxon>
        <taxon>Desulfomicrobiaceae</taxon>
        <taxon>Desulfomicrobium</taxon>
    </lineage>
</organism>
<dbReference type="EMBL" id="FORX01000015">
    <property type="protein sequence ID" value="SFK14666.1"/>
    <property type="molecule type" value="Genomic_DNA"/>
</dbReference>
<dbReference type="SUPFAM" id="SSF160443">
    <property type="entry name" value="SMR domain-like"/>
    <property type="match status" value="1"/>
</dbReference>
<dbReference type="STRING" id="52560.SAMN04488082_11552"/>
<feature type="compositionally biased region" description="Basic and acidic residues" evidence="1">
    <location>
        <begin position="34"/>
        <end position="49"/>
    </location>
</feature>
<keyword evidence="3" id="KW-0255">Endonuclease</keyword>
<evidence type="ECO:0000313" key="3">
    <source>
        <dbReference type="EMBL" id="SFK14666.1"/>
    </source>
</evidence>
<keyword evidence="4" id="KW-1185">Reference proteome</keyword>
<reference evidence="4" key="1">
    <citation type="submission" date="2016-10" db="EMBL/GenBank/DDBJ databases">
        <authorList>
            <person name="Varghese N."/>
            <person name="Submissions S."/>
        </authorList>
    </citation>
    <scope>NUCLEOTIDE SEQUENCE [LARGE SCALE GENOMIC DNA]</scope>
    <source>
        <strain evidence="4">DSM 5918</strain>
    </source>
</reference>
<dbReference type="Pfam" id="PF01713">
    <property type="entry name" value="Smr"/>
    <property type="match status" value="1"/>
</dbReference>
<proteinExistence type="predicted"/>
<dbReference type="RefSeq" id="WP_092376803.1">
    <property type="nucleotide sequence ID" value="NZ_FORX01000015.1"/>
</dbReference>
<evidence type="ECO:0000256" key="1">
    <source>
        <dbReference type="SAM" id="MobiDB-lite"/>
    </source>
</evidence>
<feature type="domain" description="Smr" evidence="2">
    <location>
        <begin position="128"/>
        <end position="212"/>
    </location>
</feature>
<dbReference type="SMART" id="SM00463">
    <property type="entry name" value="SMR"/>
    <property type="match status" value="1"/>
</dbReference>
<dbReference type="Proteomes" id="UP000198635">
    <property type="component" value="Unassembled WGS sequence"/>
</dbReference>
<accession>A0A1I3X732</accession>
<keyword evidence="3" id="KW-0540">Nuclease</keyword>
<dbReference type="InterPro" id="IPR036063">
    <property type="entry name" value="Smr_dom_sf"/>
</dbReference>